<feature type="region of interest" description="Disordered" evidence="2">
    <location>
        <begin position="117"/>
        <end position="136"/>
    </location>
</feature>
<keyword evidence="1" id="KW-0677">Repeat</keyword>
<dbReference type="EMBL" id="JARKIE010000053">
    <property type="protein sequence ID" value="KAJ7692299.1"/>
    <property type="molecule type" value="Genomic_DNA"/>
</dbReference>
<feature type="compositionally biased region" description="Polar residues" evidence="2">
    <location>
        <begin position="126"/>
        <end position="136"/>
    </location>
</feature>
<dbReference type="AlphaFoldDB" id="A0AAD7DLG1"/>
<proteinExistence type="predicted"/>
<name>A0AAD7DLG1_MYCRO</name>
<dbReference type="Pfam" id="PF24883">
    <property type="entry name" value="NPHP3_N"/>
    <property type="match status" value="1"/>
</dbReference>
<evidence type="ECO:0000259" key="3">
    <source>
        <dbReference type="Pfam" id="PF24883"/>
    </source>
</evidence>
<keyword evidence="5" id="KW-1185">Reference proteome</keyword>
<organism evidence="4 5">
    <name type="scientific">Mycena rosella</name>
    <name type="common">Pink bonnet</name>
    <name type="synonym">Agaricus rosellus</name>
    <dbReference type="NCBI Taxonomy" id="1033263"/>
    <lineage>
        <taxon>Eukaryota</taxon>
        <taxon>Fungi</taxon>
        <taxon>Dikarya</taxon>
        <taxon>Basidiomycota</taxon>
        <taxon>Agaricomycotina</taxon>
        <taxon>Agaricomycetes</taxon>
        <taxon>Agaricomycetidae</taxon>
        <taxon>Agaricales</taxon>
        <taxon>Marasmiineae</taxon>
        <taxon>Mycenaceae</taxon>
        <taxon>Mycena</taxon>
    </lineage>
</organism>
<feature type="domain" description="Nephrocystin 3-like N-terminal" evidence="3">
    <location>
        <begin position="1"/>
        <end position="117"/>
    </location>
</feature>
<dbReference type="Gene3D" id="3.40.50.300">
    <property type="entry name" value="P-loop containing nucleotide triphosphate hydrolases"/>
    <property type="match status" value="1"/>
</dbReference>
<protein>
    <recommendedName>
        <fullName evidence="3">Nephrocystin 3-like N-terminal domain-containing protein</fullName>
    </recommendedName>
</protein>
<reference evidence="4" key="1">
    <citation type="submission" date="2023-03" db="EMBL/GenBank/DDBJ databases">
        <title>Massive genome expansion in bonnet fungi (Mycena s.s.) driven by repeated elements and novel gene families across ecological guilds.</title>
        <authorList>
            <consortium name="Lawrence Berkeley National Laboratory"/>
            <person name="Harder C.B."/>
            <person name="Miyauchi S."/>
            <person name="Viragh M."/>
            <person name="Kuo A."/>
            <person name="Thoen E."/>
            <person name="Andreopoulos B."/>
            <person name="Lu D."/>
            <person name="Skrede I."/>
            <person name="Drula E."/>
            <person name="Henrissat B."/>
            <person name="Morin E."/>
            <person name="Kohler A."/>
            <person name="Barry K."/>
            <person name="LaButti K."/>
            <person name="Morin E."/>
            <person name="Salamov A."/>
            <person name="Lipzen A."/>
            <person name="Mereny Z."/>
            <person name="Hegedus B."/>
            <person name="Baldrian P."/>
            <person name="Stursova M."/>
            <person name="Weitz H."/>
            <person name="Taylor A."/>
            <person name="Grigoriev I.V."/>
            <person name="Nagy L.G."/>
            <person name="Martin F."/>
            <person name="Kauserud H."/>
        </authorList>
    </citation>
    <scope>NUCLEOTIDE SEQUENCE</scope>
    <source>
        <strain evidence="4">CBHHK067</strain>
    </source>
</reference>
<evidence type="ECO:0000256" key="2">
    <source>
        <dbReference type="SAM" id="MobiDB-lite"/>
    </source>
</evidence>
<sequence>IFWINGSAGTGNTTIAYTVAKYCWESQCLGASFFCSRDDAQCSNISLIFPTISYQLGIFNPLFVAQVYRVMTSNPDIPYASVHYQLQELIVKPLALVCDSFTRCIIVLDAIDECKDTGQHPPSSPPYHSTLRSCSP</sequence>
<dbReference type="InterPro" id="IPR027417">
    <property type="entry name" value="P-loop_NTPase"/>
</dbReference>
<dbReference type="Proteomes" id="UP001221757">
    <property type="component" value="Unassembled WGS sequence"/>
</dbReference>
<dbReference type="SUPFAM" id="SSF52540">
    <property type="entry name" value="P-loop containing nucleoside triphosphate hydrolases"/>
    <property type="match status" value="1"/>
</dbReference>
<comment type="caution">
    <text evidence="4">The sequence shown here is derived from an EMBL/GenBank/DDBJ whole genome shotgun (WGS) entry which is preliminary data.</text>
</comment>
<dbReference type="InterPro" id="IPR056884">
    <property type="entry name" value="NPHP3-like_N"/>
</dbReference>
<accession>A0AAD7DLG1</accession>
<evidence type="ECO:0000256" key="1">
    <source>
        <dbReference type="ARBA" id="ARBA00022737"/>
    </source>
</evidence>
<evidence type="ECO:0000313" key="5">
    <source>
        <dbReference type="Proteomes" id="UP001221757"/>
    </source>
</evidence>
<evidence type="ECO:0000313" key="4">
    <source>
        <dbReference type="EMBL" id="KAJ7692299.1"/>
    </source>
</evidence>
<gene>
    <name evidence="4" type="ORF">B0H17DRAFT_934189</name>
</gene>
<feature type="non-terminal residue" evidence="4">
    <location>
        <position position="1"/>
    </location>
</feature>